<feature type="transmembrane region" description="Helical" evidence="2">
    <location>
        <begin position="69"/>
        <end position="88"/>
    </location>
</feature>
<evidence type="ECO:0000313" key="4">
    <source>
        <dbReference type="Proteomes" id="UP000799539"/>
    </source>
</evidence>
<keyword evidence="4" id="KW-1185">Reference proteome</keyword>
<reference evidence="3" key="1">
    <citation type="journal article" date="2020" name="Stud. Mycol.">
        <title>101 Dothideomycetes genomes: a test case for predicting lifestyles and emergence of pathogens.</title>
        <authorList>
            <person name="Haridas S."/>
            <person name="Albert R."/>
            <person name="Binder M."/>
            <person name="Bloem J."/>
            <person name="Labutti K."/>
            <person name="Salamov A."/>
            <person name="Andreopoulos B."/>
            <person name="Baker S."/>
            <person name="Barry K."/>
            <person name="Bills G."/>
            <person name="Bluhm B."/>
            <person name="Cannon C."/>
            <person name="Castanera R."/>
            <person name="Culley D."/>
            <person name="Daum C."/>
            <person name="Ezra D."/>
            <person name="Gonzalez J."/>
            <person name="Henrissat B."/>
            <person name="Kuo A."/>
            <person name="Liang C."/>
            <person name="Lipzen A."/>
            <person name="Lutzoni F."/>
            <person name="Magnuson J."/>
            <person name="Mondo S."/>
            <person name="Nolan M."/>
            <person name="Ohm R."/>
            <person name="Pangilinan J."/>
            <person name="Park H.-J."/>
            <person name="Ramirez L."/>
            <person name="Alfaro M."/>
            <person name="Sun H."/>
            <person name="Tritt A."/>
            <person name="Yoshinaga Y."/>
            <person name="Zwiers L.-H."/>
            <person name="Turgeon B."/>
            <person name="Goodwin S."/>
            <person name="Spatafora J."/>
            <person name="Crous P."/>
            <person name="Grigoriev I."/>
        </authorList>
    </citation>
    <scope>NUCLEOTIDE SEQUENCE</scope>
    <source>
        <strain evidence="3">SCOH1-5</strain>
    </source>
</reference>
<dbReference type="Proteomes" id="UP000799539">
    <property type="component" value="Unassembled WGS sequence"/>
</dbReference>
<name>A0A6A6FLD4_9PEZI</name>
<gene>
    <name evidence="3" type="ORF">CERZMDRAFT_95463</name>
</gene>
<feature type="region of interest" description="Disordered" evidence="1">
    <location>
        <begin position="1"/>
        <end position="26"/>
    </location>
</feature>
<proteinExistence type="predicted"/>
<dbReference type="AlphaFoldDB" id="A0A6A6FLD4"/>
<protein>
    <submittedName>
        <fullName evidence="3">Uncharacterized protein</fullName>
    </submittedName>
</protein>
<sequence>MPVHRLRVVRKDANGRASRANEASGNHRLAAAEHAPVAYEAASTIIQAMESSRAKQRVRNYAQAHPGTTALYGFGASSVVSAFFYVIGKFA</sequence>
<accession>A0A6A6FLD4</accession>
<organism evidence="3 4">
    <name type="scientific">Cercospora zeae-maydis SCOH1-5</name>
    <dbReference type="NCBI Taxonomy" id="717836"/>
    <lineage>
        <taxon>Eukaryota</taxon>
        <taxon>Fungi</taxon>
        <taxon>Dikarya</taxon>
        <taxon>Ascomycota</taxon>
        <taxon>Pezizomycotina</taxon>
        <taxon>Dothideomycetes</taxon>
        <taxon>Dothideomycetidae</taxon>
        <taxon>Mycosphaerellales</taxon>
        <taxon>Mycosphaerellaceae</taxon>
        <taxon>Cercospora</taxon>
    </lineage>
</organism>
<keyword evidence="2" id="KW-0472">Membrane</keyword>
<evidence type="ECO:0000313" key="3">
    <source>
        <dbReference type="EMBL" id="KAF2214190.1"/>
    </source>
</evidence>
<evidence type="ECO:0000256" key="2">
    <source>
        <dbReference type="SAM" id="Phobius"/>
    </source>
</evidence>
<keyword evidence="2" id="KW-0812">Transmembrane</keyword>
<keyword evidence="2" id="KW-1133">Transmembrane helix</keyword>
<dbReference type="EMBL" id="ML992668">
    <property type="protein sequence ID" value="KAF2214190.1"/>
    <property type="molecule type" value="Genomic_DNA"/>
</dbReference>
<evidence type="ECO:0000256" key="1">
    <source>
        <dbReference type="SAM" id="MobiDB-lite"/>
    </source>
</evidence>